<feature type="domain" description="Peptidase S9 prolyl oligopeptidase catalytic" evidence="3">
    <location>
        <begin position="445"/>
        <end position="647"/>
    </location>
</feature>
<evidence type="ECO:0000259" key="3">
    <source>
        <dbReference type="Pfam" id="PF00326"/>
    </source>
</evidence>
<sequence>MSRWGLRLLVAGGLAVSAAVAMAQSAEKAATPAPEKTSAQFDTAVFAEIPSFEGPELSPNGKAIAAKVAVNGTQYFAIIPLDGGKARLVGLGDADLNWWSWVNDEWLVIGIGQLVPYEGDDIYVSRALGVNATSVKLTKLSSRDAAQDADDVIWTASDGTPRILMASQTSLYTSEPGFWPQVDEIDVSTGRHKTVVRGNEGIFNWYADGSGAVRMGYGMSLDGRTRRVVYRDSAKGSFRTIDRARTHKEALTVPAMFLKEPGRAVMIADDEQGYSALWELDLETLARGKQLFATKGYDIGGLVRDASGFNYLGVYVNEDKPGIRWTDPALEAMHKTVAAKIKGGEPRIVSLSRDRSAAIVHVGGVNAPGAYFLYRAADDSMQFLKMNNSTIGLKRMHPVRTIRYKARDGLEIAAVLTLPFGKKNKLPLIVMPHGGPFARDTEEWDWWAQFLAERGYAVVQPNYRGSSGYGTPFTEKGQGQWGLAMQDDLNDVVTELAKLGIADPRRVCMVGASYGGYAAMRAAQRDGKLYRCAVAYAGVSDLNRMIGHDRNFLGAGARKDWLKMQAPDLKSVSPVHHAEEFSIPLLLVHGKKDRVVPPVHSRVMAQKLKAAGKDVTWIEQPEADHHFSRSEDRLEFLKALEAFLAKHNPA</sequence>
<dbReference type="KEGG" id="sphc:CVN68_00070"/>
<dbReference type="GO" id="GO:0006508">
    <property type="term" value="P:proteolysis"/>
    <property type="evidence" value="ECO:0007669"/>
    <property type="project" value="InterPro"/>
</dbReference>
<feature type="signal peptide" evidence="2">
    <location>
        <begin position="1"/>
        <end position="23"/>
    </location>
</feature>
<dbReference type="PANTHER" id="PTHR42776:SF27">
    <property type="entry name" value="DIPEPTIDYL PEPTIDASE FAMILY MEMBER 6"/>
    <property type="match status" value="1"/>
</dbReference>
<name>A0A2K8MHE5_9SPHN</name>
<dbReference type="GO" id="GO:0004252">
    <property type="term" value="F:serine-type endopeptidase activity"/>
    <property type="evidence" value="ECO:0007669"/>
    <property type="project" value="TreeGrafter"/>
</dbReference>
<reference evidence="4 5" key="1">
    <citation type="submission" date="2017-11" db="EMBL/GenBank/DDBJ databases">
        <title>Complete genome sequence of Sphingomonas sp. Strain Cra20, a psychrotolerant potential plant growth promoting rhizobacteria.</title>
        <authorList>
            <person name="Luo Y."/>
        </authorList>
    </citation>
    <scope>NUCLEOTIDE SEQUENCE [LARGE SCALE GENOMIC DNA]</scope>
    <source>
        <strain evidence="4 5">Cra20</strain>
    </source>
</reference>
<keyword evidence="1" id="KW-0378">Hydrolase</keyword>
<keyword evidence="5" id="KW-1185">Reference proteome</keyword>
<dbReference type="EMBL" id="CP024923">
    <property type="protein sequence ID" value="ATY30591.1"/>
    <property type="molecule type" value="Genomic_DNA"/>
</dbReference>
<evidence type="ECO:0000313" key="4">
    <source>
        <dbReference type="EMBL" id="ATY30591.1"/>
    </source>
</evidence>
<dbReference type="RefSeq" id="WP_100280406.1">
    <property type="nucleotide sequence ID" value="NZ_CP024923.1"/>
</dbReference>
<keyword evidence="2" id="KW-0732">Signal</keyword>
<gene>
    <name evidence="4" type="ORF">CVN68_00070</name>
</gene>
<protein>
    <submittedName>
        <fullName evidence="4">S9 family peptidase</fullName>
    </submittedName>
</protein>
<feature type="chain" id="PRO_5014778359" evidence="2">
    <location>
        <begin position="24"/>
        <end position="650"/>
    </location>
</feature>
<evidence type="ECO:0000256" key="2">
    <source>
        <dbReference type="SAM" id="SignalP"/>
    </source>
</evidence>
<dbReference type="Gene3D" id="3.40.50.1820">
    <property type="entry name" value="alpha/beta hydrolase"/>
    <property type="match status" value="1"/>
</dbReference>
<dbReference type="SUPFAM" id="SSF53474">
    <property type="entry name" value="alpha/beta-Hydrolases"/>
    <property type="match status" value="1"/>
</dbReference>
<dbReference type="OrthoDB" id="128799at2"/>
<dbReference type="Proteomes" id="UP000229081">
    <property type="component" value="Chromosome"/>
</dbReference>
<dbReference type="PANTHER" id="PTHR42776">
    <property type="entry name" value="SERINE PEPTIDASE S9 FAMILY MEMBER"/>
    <property type="match status" value="1"/>
</dbReference>
<evidence type="ECO:0000256" key="1">
    <source>
        <dbReference type="ARBA" id="ARBA00022801"/>
    </source>
</evidence>
<organism evidence="4 5">
    <name type="scientific">Sphingomonas psychrotolerans</name>
    <dbReference type="NCBI Taxonomy" id="1327635"/>
    <lineage>
        <taxon>Bacteria</taxon>
        <taxon>Pseudomonadati</taxon>
        <taxon>Pseudomonadota</taxon>
        <taxon>Alphaproteobacteria</taxon>
        <taxon>Sphingomonadales</taxon>
        <taxon>Sphingomonadaceae</taxon>
        <taxon>Sphingomonas</taxon>
    </lineage>
</organism>
<proteinExistence type="predicted"/>
<dbReference type="Pfam" id="PF00326">
    <property type="entry name" value="Peptidase_S9"/>
    <property type="match status" value="1"/>
</dbReference>
<dbReference type="InterPro" id="IPR029058">
    <property type="entry name" value="AB_hydrolase_fold"/>
</dbReference>
<evidence type="ECO:0000313" key="5">
    <source>
        <dbReference type="Proteomes" id="UP000229081"/>
    </source>
</evidence>
<dbReference type="InterPro" id="IPR001375">
    <property type="entry name" value="Peptidase_S9_cat"/>
</dbReference>
<dbReference type="AlphaFoldDB" id="A0A2K8MHE5"/>
<dbReference type="SUPFAM" id="SSF69304">
    <property type="entry name" value="Tricorn protease N-terminal domain"/>
    <property type="match status" value="1"/>
</dbReference>
<accession>A0A2K8MHE5</accession>